<proteinExistence type="predicted"/>
<dbReference type="AlphaFoldDB" id="A0AAJ6P6Q5"/>
<reference evidence="3" key="2">
    <citation type="submission" date="2023-02" db="EMBL/GenBank/DDBJ databases">
        <authorList>
            <person name="Huang Y."/>
            <person name="Zhang Y."/>
            <person name="Zhang T."/>
            <person name="Wang J."/>
        </authorList>
    </citation>
    <scope>NUCLEOTIDE SEQUENCE</scope>
    <source>
        <strain evidence="3">KJ-1</strain>
    </source>
</reference>
<dbReference type="PROSITE" id="PS51257">
    <property type="entry name" value="PROKAR_LIPOPROTEIN"/>
    <property type="match status" value="1"/>
</dbReference>
<evidence type="ECO:0000313" key="4">
    <source>
        <dbReference type="Proteomes" id="UP001199528"/>
    </source>
</evidence>
<feature type="domain" description="AB hydrolase-1" evidence="2">
    <location>
        <begin position="106"/>
        <end position="185"/>
    </location>
</feature>
<dbReference type="EMBL" id="CP085083">
    <property type="protein sequence ID" value="WDZ52764.1"/>
    <property type="molecule type" value="Genomic_DNA"/>
</dbReference>
<dbReference type="KEGG" id="aviv:LF296_08285"/>
<dbReference type="RefSeq" id="WP_272656020.1">
    <property type="nucleotide sequence ID" value="NZ_CP085083.1"/>
</dbReference>
<dbReference type="PANTHER" id="PTHR43433:SF5">
    <property type="entry name" value="AB HYDROLASE-1 DOMAIN-CONTAINING PROTEIN"/>
    <property type="match status" value="1"/>
</dbReference>
<dbReference type="Pfam" id="PF00561">
    <property type="entry name" value="Abhydrolase_1"/>
    <property type="match status" value="1"/>
</dbReference>
<dbReference type="Proteomes" id="UP001199528">
    <property type="component" value="Chromosome"/>
</dbReference>
<evidence type="ECO:0000313" key="3">
    <source>
        <dbReference type="EMBL" id="WDZ52764.1"/>
    </source>
</evidence>
<evidence type="ECO:0000259" key="2">
    <source>
        <dbReference type="Pfam" id="PF00561"/>
    </source>
</evidence>
<sequence length="323" mass="35819">MLKKTLIASAFVFTFGLTGCNDSDNNDNRERTPVVKNSPSIPNQDKFEVNKYLQTNTLVAHGDAESHVRIYSLVKGQGDYVTILPSLGRGIEDFTEEYQSTITTRLVKSGYQVILIQPRGIGHSKGDLTPANASMSMFAQDIIKTFNKLGIEKASFIGHAFGNRLARTISTLYPESVDNLVLMASGGDEDLNQEQRTCLLKSFDLSLPRQERLDAIRCAFFAPGNDPSIWYTGWYPKLALAQINAGQMMNGDFFKKAGGKNFLIIQAMEDFIAPPELNGQKLKEELGDQVTYVEIPNTGHALSSEEPDLISDYIIDYFKGVPL</sequence>
<keyword evidence="3" id="KW-0378">Hydrolase</keyword>
<protein>
    <submittedName>
        <fullName evidence="3">Alpha/beta hydrolase</fullName>
    </submittedName>
</protein>
<dbReference type="InterPro" id="IPR000073">
    <property type="entry name" value="AB_hydrolase_1"/>
</dbReference>
<dbReference type="GO" id="GO:0016787">
    <property type="term" value="F:hydrolase activity"/>
    <property type="evidence" value="ECO:0007669"/>
    <property type="project" value="UniProtKB-KW"/>
</dbReference>
<dbReference type="PRINTS" id="PR00111">
    <property type="entry name" value="ABHYDROLASE"/>
</dbReference>
<dbReference type="PANTHER" id="PTHR43433">
    <property type="entry name" value="HYDROLASE, ALPHA/BETA FOLD FAMILY PROTEIN"/>
    <property type="match status" value="1"/>
</dbReference>
<dbReference type="InterPro" id="IPR050471">
    <property type="entry name" value="AB_hydrolase"/>
</dbReference>
<name>A0AAJ6P6Q5_9GAMM</name>
<gene>
    <name evidence="3" type="ORF">LF296_08285</name>
</gene>
<feature type="region of interest" description="Disordered" evidence="1">
    <location>
        <begin position="22"/>
        <end position="41"/>
    </location>
</feature>
<accession>A0AAJ6P6Q5</accession>
<organism evidence="3 4">
    <name type="scientific">Acinetobacter vivianii</name>
    <dbReference type="NCBI Taxonomy" id="1776742"/>
    <lineage>
        <taxon>Bacteria</taxon>
        <taxon>Pseudomonadati</taxon>
        <taxon>Pseudomonadota</taxon>
        <taxon>Gammaproteobacteria</taxon>
        <taxon>Moraxellales</taxon>
        <taxon>Moraxellaceae</taxon>
        <taxon>Acinetobacter</taxon>
    </lineage>
</organism>
<dbReference type="InterPro" id="IPR029058">
    <property type="entry name" value="AB_hydrolase_fold"/>
</dbReference>
<dbReference type="Gene3D" id="3.40.50.1820">
    <property type="entry name" value="alpha/beta hydrolase"/>
    <property type="match status" value="1"/>
</dbReference>
<dbReference type="SUPFAM" id="SSF53474">
    <property type="entry name" value="alpha/beta-Hydrolases"/>
    <property type="match status" value="1"/>
</dbReference>
<reference evidence="3" key="1">
    <citation type="journal article" date="2022" name="Front Environ Sci">
        <title>Complete genome sequence analysis of a novel alkane-degrading bacterial strain, Acinetobacter vivianii KJ-1, and its diesel degradation ability.</title>
        <authorList>
            <person name="Zhang Y."/>
            <person name="Song F."/>
            <person name="Wang J."/>
            <person name="Zhao Q."/>
            <person name="Zheng L."/>
            <person name="Wang Z."/>
            <person name="Zhang X."/>
            <person name="Gao Y."/>
            <person name="Chen G."/>
            <person name="Huang Y."/>
        </authorList>
    </citation>
    <scope>NUCLEOTIDE SEQUENCE</scope>
    <source>
        <strain evidence="3">KJ-1</strain>
    </source>
</reference>
<evidence type="ECO:0000256" key="1">
    <source>
        <dbReference type="SAM" id="MobiDB-lite"/>
    </source>
</evidence>